<evidence type="ECO:0000313" key="2">
    <source>
        <dbReference type="EMBL" id="KAG7395472.1"/>
    </source>
</evidence>
<dbReference type="OrthoDB" id="118154at2759"/>
<keyword evidence="3" id="KW-1185">Reference proteome</keyword>
<dbReference type="EMBL" id="JAGDFL010000204">
    <property type="protein sequence ID" value="KAG7395472.1"/>
    <property type="molecule type" value="Genomic_DNA"/>
</dbReference>
<comment type="caution">
    <text evidence="2">The sequence shown here is derived from an EMBL/GenBank/DDBJ whole genome shotgun (WGS) entry which is preliminary data.</text>
</comment>
<dbReference type="Proteomes" id="UP000693981">
    <property type="component" value="Unassembled WGS sequence"/>
</dbReference>
<reference evidence="2" key="1">
    <citation type="submission" date="2021-02" db="EMBL/GenBank/DDBJ databases">
        <authorList>
            <person name="Palmer J.M."/>
        </authorList>
    </citation>
    <scope>NUCLEOTIDE SEQUENCE</scope>
    <source>
        <strain evidence="2">SCRP23</strain>
    </source>
</reference>
<evidence type="ECO:0000256" key="1">
    <source>
        <dbReference type="SAM" id="MobiDB-lite"/>
    </source>
</evidence>
<feature type="region of interest" description="Disordered" evidence="1">
    <location>
        <begin position="43"/>
        <end position="62"/>
    </location>
</feature>
<sequence length="356" mass="39703">MEEAMHFLDGLKDKYLHQVEQAMEDWDFQDFSPDKRCALLDNKEEINERDDQSPEKNTIRKPRESWVGLSPDAKLENYNCSQVADNFTSYEAKLIAVCTPIGGIQGIPDADSVQRLLAQLPRLDAMKVSAAFAERLQDEVARQNWQVRARTVLLMQMLVEIKPFAPRFIPVFQANTALLKQVDALRTSTSKQVIREGARKFLSLIQSNGVNPNLIARTSPTKPHVRHVQMRSADKKKMKTKPTPAVQAQNGVFKPPIMSKATSLVIQHPRPSLVISPKVSQAARASWVRRNSIQKAEEEANLMPFQKIQPPTGSQSVVNHAWMNSGMAPSSITVGGGAPNSSRYDSGTISAFSFVQ</sequence>
<protein>
    <submittedName>
        <fullName evidence="2">Uncharacterized protein</fullName>
    </submittedName>
</protein>
<name>A0A8T1WN79_9STRA</name>
<accession>A0A8T1WN79</accession>
<proteinExistence type="predicted"/>
<organism evidence="2 3">
    <name type="scientific">Phytophthora boehmeriae</name>
    <dbReference type="NCBI Taxonomy" id="109152"/>
    <lineage>
        <taxon>Eukaryota</taxon>
        <taxon>Sar</taxon>
        <taxon>Stramenopiles</taxon>
        <taxon>Oomycota</taxon>
        <taxon>Peronosporomycetes</taxon>
        <taxon>Peronosporales</taxon>
        <taxon>Peronosporaceae</taxon>
        <taxon>Phytophthora</taxon>
    </lineage>
</organism>
<evidence type="ECO:0000313" key="3">
    <source>
        <dbReference type="Proteomes" id="UP000693981"/>
    </source>
</evidence>
<dbReference type="AlphaFoldDB" id="A0A8T1WN79"/>
<gene>
    <name evidence="2" type="ORF">PHYBOEH_003702</name>
</gene>